<sequence length="132" mass="15501">KKVKLFLVVFYEKQYVNKQIKAKDQEEDSVYLVPLDQQKALSGDFDIIVLDIILLNELMVKLFLIQVEQDIIIQVKQDTITQVMEKQISQDSKQDMFIQCSKQDIIKQVEQDMYKLDVTTEDSYCAVNLDLF</sequence>
<evidence type="ECO:0000313" key="2">
    <source>
        <dbReference type="Proteomes" id="UP000324800"/>
    </source>
</evidence>
<proteinExistence type="predicted"/>
<name>A0A5J4VR93_9EUKA</name>
<evidence type="ECO:0000313" key="1">
    <source>
        <dbReference type="EMBL" id="KAA6384746.1"/>
    </source>
</evidence>
<protein>
    <submittedName>
        <fullName evidence="1">Uncharacterized protein</fullName>
    </submittedName>
</protein>
<organism evidence="1 2">
    <name type="scientific">Streblomastix strix</name>
    <dbReference type="NCBI Taxonomy" id="222440"/>
    <lineage>
        <taxon>Eukaryota</taxon>
        <taxon>Metamonada</taxon>
        <taxon>Preaxostyla</taxon>
        <taxon>Oxymonadida</taxon>
        <taxon>Streblomastigidae</taxon>
        <taxon>Streblomastix</taxon>
    </lineage>
</organism>
<feature type="non-terminal residue" evidence="1">
    <location>
        <position position="1"/>
    </location>
</feature>
<accession>A0A5J4VR93</accession>
<dbReference type="Proteomes" id="UP000324800">
    <property type="component" value="Unassembled WGS sequence"/>
</dbReference>
<gene>
    <name evidence="1" type="ORF">EZS28_019725</name>
</gene>
<reference evidence="1 2" key="1">
    <citation type="submission" date="2019-03" db="EMBL/GenBank/DDBJ databases">
        <title>Single cell metagenomics reveals metabolic interactions within the superorganism composed of flagellate Streblomastix strix and complex community of Bacteroidetes bacteria on its surface.</title>
        <authorList>
            <person name="Treitli S.C."/>
            <person name="Kolisko M."/>
            <person name="Husnik F."/>
            <person name="Keeling P."/>
            <person name="Hampl V."/>
        </authorList>
    </citation>
    <scope>NUCLEOTIDE SEQUENCE [LARGE SCALE GENOMIC DNA]</scope>
    <source>
        <strain evidence="1">ST1C</strain>
    </source>
</reference>
<comment type="caution">
    <text evidence="1">The sequence shown here is derived from an EMBL/GenBank/DDBJ whole genome shotgun (WGS) entry which is preliminary data.</text>
</comment>
<dbReference type="AlphaFoldDB" id="A0A5J4VR93"/>
<dbReference type="EMBL" id="SNRW01005601">
    <property type="protein sequence ID" value="KAA6384746.1"/>
    <property type="molecule type" value="Genomic_DNA"/>
</dbReference>